<dbReference type="SMART" id="SM00283">
    <property type="entry name" value="MA"/>
    <property type="match status" value="1"/>
</dbReference>
<protein>
    <submittedName>
        <fullName evidence="14">Methyl-accepting chemotaxis protein</fullName>
    </submittedName>
</protein>
<dbReference type="SMART" id="SM00304">
    <property type="entry name" value="HAMP"/>
    <property type="match status" value="1"/>
</dbReference>
<dbReference type="CDD" id="cd12913">
    <property type="entry name" value="PDC1_MCP_like"/>
    <property type="match status" value="1"/>
</dbReference>
<evidence type="ECO:0000256" key="7">
    <source>
        <dbReference type="ARBA" id="ARBA00023136"/>
    </source>
</evidence>
<evidence type="ECO:0000256" key="11">
    <source>
        <dbReference type="SAM" id="Phobius"/>
    </source>
</evidence>
<evidence type="ECO:0000256" key="1">
    <source>
        <dbReference type="ARBA" id="ARBA00004236"/>
    </source>
</evidence>
<feature type="domain" description="HAMP" evidence="13">
    <location>
        <begin position="382"/>
        <end position="436"/>
    </location>
</feature>
<dbReference type="PANTHER" id="PTHR32089">
    <property type="entry name" value="METHYL-ACCEPTING CHEMOTAXIS PROTEIN MCPB"/>
    <property type="match status" value="1"/>
</dbReference>
<evidence type="ECO:0000256" key="2">
    <source>
        <dbReference type="ARBA" id="ARBA00022475"/>
    </source>
</evidence>
<evidence type="ECO:0000256" key="6">
    <source>
        <dbReference type="ARBA" id="ARBA00022989"/>
    </source>
</evidence>
<proteinExistence type="inferred from homology"/>
<keyword evidence="3" id="KW-0488">Methylation</keyword>
<evidence type="ECO:0000256" key="8">
    <source>
        <dbReference type="ARBA" id="ARBA00023224"/>
    </source>
</evidence>
<keyword evidence="8 10" id="KW-0807">Transducer</keyword>
<keyword evidence="4" id="KW-0145">Chemotaxis</keyword>
<evidence type="ECO:0000259" key="12">
    <source>
        <dbReference type="PROSITE" id="PS50111"/>
    </source>
</evidence>
<keyword evidence="5 11" id="KW-0812">Transmembrane</keyword>
<evidence type="ECO:0000256" key="5">
    <source>
        <dbReference type="ARBA" id="ARBA00022692"/>
    </source>
</evidence>
<feature type="domain" description="Methyl-accepting transducer" evidence="12">
    <location>
        <begin position="441"/>
        <end position="677"/>
    </location>
</feature>
<comment type="similarity">
    <text evidence="9">Belongs to the methyl-accepting chemotaxis (MCP) protein family.</text>
</comment>
<evidence type="ECO:0000313" key="14">
    <source>
        <dbReference type="EMBL" id="WLH03385.1"/>
    </source>
</evidence>
<dbReference type="InterPro" id="IPR004090">
    <property type="entry name" value="Chemotax_Me-accpt_rcpt"/>
</dbReference>
<dbReference type="SUPFAM" id="SSF58104">
    <property type="entry name" value="Methyl-accepting chemotaxis protein (MCP) signaling domain"/>
    <property type="match status" value="1"/>
</dbReference>
<dbReference type="PROSITE" id="PS50885">
    <property type="entry name" value="HAMP"/>
    <property type="match status" value="1"/>
</dbReference>
<dbReference type="Pfam" id="PF22673">
    <property type="entry name" value="MCP-like_PDC_1"/>
    <property type="match status" value="1"/>
</dbReference>
<feature type="transmembrane region" description="Helical" evidence="11">
    <location>
        <begin position="359"/>
        <end position="379"/>
    </location>
</feature>
<keyword evidence="2" id="KW-1003">Cell membrane</keyword>
<accession>A0ABY9FJL6</accession>
<dbReference type="PRINTS" id="PR00260">
    <property type="entry name" value="CHEMTRNSDUCR"/>
</dbReference>
<evidence type="ECO:0000256" key="4">
    <source>
        <dbReference type="ARBA" id="ARBA00022500"/>
    </source>
</evidence>
<keyword evidence="15" id="KW-1185">Reference proteome</keyword>
<evidence type="ECO:0000256" key="3">
    <source>
        <dbReference type="ARBA" id="ARBA00022481"/>
    </source>
</evidence>
<dbReference type="EMBL" id="CP117451">
    <property type="protein sequence ID" value="WLH03385.1"/>
    <property type="molecule type" value="Genomic_DNA"/>
</dbReference>
<gene>
    <name evidence="14" type="ORF">PSH92_11095</name>
</gene>
<evidence type="ECO:0000259" key="13">
    <source>
        <dbReference type="PROSITE" id="PS50885"/>
    </source>
</evidence>
<keyword evidence="7 11" id="KW-0472">Membrane</keyword>
<dbReference type="Proteomes" id="UP001224838">
    <property type="component" value="Chromosome"/>
</dbReference>
<evidence type="ECO:0000313" key="15">
    <source>
        <dbReference type="Proteomes" id="UP001224838"/>
    </source>
</evidence>
<keyword evidence="6 11" id="KW-1133">Transmembrane helix</keyword>
<reference evidence="14 15" key="1">
    <citation type="submission" date="2023-02" db="EMBL/GenBank/DDBJ databases">
        <title>Evolution of Hrp T3SS in non-pathogenic Pseudomonas fluorescens.</title>
        <authorList>
            <person name="Liao K."/>
            <person name="Wei H."/>
            <person name="Gu Y."/>
        </authorList>
    </citation>
    <scope>NUCLEOTIDE SEQUENCE [LARGE SCALE GENOMIC DNA]</scope>
    <source>
        <strain evidence="14 15">FP2034</strain>
    </source>
</reference>
<comment type="subcellular location">
    <subcellularLocation>
        <location evidence="1">Cell membrane</location>
    </subcellularLocation>
</comment>
<dbReference type="Pfam" id="PF00015">
    <property type="entry name" value="MCPsignal"/>
    <property type="match status" value="1"/>
</dbReference>
<evidence type="ECO:0000256" key="9">
    <source>
        <dbReference type="ARBA" id="ARBA00029447"/>
    </source>
</evidence>
<evidence type="ECO:0000256" key="10">
    <source>
        <dbReference type="PROSITE-ProRule" id="PRU00284"/>
    </source>
</evidence>
<dbReference type="CDD" id="cd06225">
    <property type="entry name" value="HAMP"/>
    <property type="match status" value="1"/>
</dbReference>
<dbReference type="PANTHER" id="PTHR32089:SF120">
    <property type="entry name" value="METHYL-ACCEPTING CHEMOTAXIS PROTEIN TLPQ"/>
    <property type="match status" value="1"/>
</dbReference>
<sequence length="713" mass="75966">MSLALSIQNKIALLASVCLATVVALVVGLSLGQRQTSEDLIVDASGQLLLTAAQNNLQAQGQSQALAIQQGFSRAYEFGQGLSRQVMHLRDRADKDPAASRALRQDLAQVLHQAITERPELLGLFVVFEPDALDGRDAEFIGQQALASNDSGRFSMYWLQPSSGKLEMVPGDEKLLADTSPGPSGAPFNTFYTCARDHAKACLLDPYVDNSSAPARLVTTIALPLIENGKVVAVMGLDISLETLQRDAQKASATLYDGQGGISIISAAGLVAGDSLHPEQLGKPLQATLPAQATDVLKTMHEAQVRTLENDQRISVIVPIRPFADATPWGVVVTVAKEVLAAPVVTLKDRMYAQRVSSLLLELALGIAAAILGVAMMWLTARSVTRPLLRVARLLEDIADGEGDLTRRLAYPAKDELGRLCNAFDRFLDQLQPVIATVQGAVHNARETANQSAQVASLTHAGMQQQIREFEQMATALHEMSATSQDAAQSAAQAADAARHADQATSNGVRVIENTAQGIQSLATGMSNGMVRLQALSSSSQQIGTVMEVILSIARQTNLLALNAAIEAARAGDAGRGFAVVADEVRSLAQRTQASVEEIGAVVENLHSGTHDVTAAMQQSHDLAQRNAVEARLALEALEQIRQAVSVITDMNVQIACATEEQSSVAEEINRNVVAVRDVTASLSTQAERSASISQQLNELATEQQALVQKFKT</sequence>
<dbReference type="InterPro" id="IPR004089">
    <property type="entry name" value="MCPsignal_dom"/>
</dbReference>
<dbReference type="PROSITE" id="PS50111">
    <property type="entry name" value="CHEMOTAXIS_TRANSDUC_2"/>
    <property type="match status" value="1"/>
</dbReference>
<name>A0ABY9FJL6_9PSED</name>
<organism evidence="14 15">
    <name type="scientific">Pseudomonas beijingensis</name>
    <dbReference type="NCBI Taxonomy" id="2954101"/>
    <lineage>
        <taxon>Bacteria</taxon>
        <taxon>Pseudomonadati</taxon>
        <taxon>Pseudomonadota</taxon>
        <taxon>Gammaproteobacteria</taxon>
        <taxon>Pseudomonadales</taxon>
        <taxon>Pseudomonadaceae</taxon>
        <taxon>Pseudomonas</taxon>
    </lineage>
</organism>
<dbReference type="InterPro" id="IPR003660">
    <property type="entry name" value="HAMP_dom"/>
</dbReference>
<dbReference type="Gene3D" id="3.30.450.20">
    <property type="entry name" value="PAS domain"/>
    <property type="match status" value="1"/>
</dbReference>
<dbReference type="Gene3D" id="1.10.287.950">
    <property type="entry name" value="Methyl-accepting chemotaxis protein"/>
    <property type="match status" value="1"/>
</dbReference>
<dbReference type="Pfam" id="PF00672">
    <property type="entry name" value="HAMP"/>
    <property type="match status" value="1"/>
</dbReference>